<evidence type="ECO:0000313" key="2">
    <source>
        <dbReference type="EMBL" id="MBP2325017.1"/>
    </source>
</evidence>
<name>A0ABS4TKS9_9PSEU</name>
<accession>A0ABS4TKS9</accession>
<dbReference type="EMBL" id="JAGINW010000001">
    <property type="protein sequence ID" value="MBP2325017.1"/>
    <property type="molecule type" value="Genomic_DNA"/>
</dbReference>
<sequence>MTAPRTKRLLRMGALVVIVAGVVATVLLWRSGSESAEPRGPMPLGNHQVCSDTIMVYVQKDEDMTRVAGALAGDTQIAKVVTETSQEVDDRYRRVFANQPELRDLLKPGRLGAVIHVVPSSGTRTRELADRLRTQVTEASRVEPIVRDEPVAGITVPPLPCPSSGEFPR</sequence>
<reference evidence="2 3" key="1">
    <citation type="submission" date="2021-03" db="EMBL/GenBank/DDBJ databases">
        <title>Sequencing the genomes of 1000 actinobacteria strains.</title>
        <authorList>
            <person name="Klenk H.-P."/>
        </authorList>
    </citation>
    <scope>NUCLEOTIDE SEQUENCE [LARGE SCALE GENOMIC DNA]</scope>
    <source>
        <strain evidence="2 3">DSM 46670</strain>
    </source>
</reference>
<keyword evidence="3" id="KW-1185">Reference proteome</keyword>
<feature type="transmembrane region" description="Helical" evidence="1">
    <location>
        <begin position="12"/>
        <end position="29"/>
    </location>
</feature>
<protein>
    <recommendedName>
        <fullName evidence="4">FtsX extracellular domain-containing protein</fullName>
    </recommendedName>
</protein>
<evidence type="ECO:0000256" key="1">
    <source>
        <dbReference type="SAM" id="Phobius"/>
    </source>
</evidence>
<gene>
    <name evidence="2" type="ORF">JOF56_005402</name>
</gene>
<keyword evidence="1" id="KW-0812">Transmembrane</keyword>
<comment type="caution">
    <text evidence="2">The sequence shown here is derived from an EMBL/GenBank/DDBJ whole genome shotgun (WGS) entry which is preliminary data.</text>
</comment>
<evidence type="ECO:0008006" key="4">
    <source>
        <dbReference type="Google" id="ProtNLM"/>
    </source>
</evidence>
<proteinExistence type="predicted"/>
<dbReference type="RefSeq" id="WP_209642270.1">
    <property type="nucleotide sequence ID" value="NZ_JAGINW010000001.1"/>
</dbReference>
<keyword evidence="1" id="KW-0472">Membrane</keyword>
<keyword evidence="1" id="KW-1133">Transmembrane helix</keyword>
<evidence type="ECO:0000313" key="3">
    <source>
        <dbReference type="Proteomes" id="UP001519332"/>
    </source>
</evidence>
<dbReference type="Proteomes" id="UP001519332">
    <property type="component" value="Unassembled WGS sequence"/>
</dbReference>
<organism evidence="2 3">
    <name type="scientific">Kibdelosporangium banguiense</name>
    <dbReference type="NCBI Taxonomy" id="1365924"/>
    <lineage>
        <taxon>Bacteria</taxon>
        <taxon>Bacillati</taxon>
        <taxon>Actinomycetota</taxon>
        <taxon>Actinomycetes</taxon>
        <taxon>Pseudonocardiales</taxon>
        <taxon>Pseudonocardiaceae</taxon>
        <taxon>Kibdelosporangium</taxon>
    </lineage>
</organism>